<keyword evidence="3" id="KW-0136">Cellulose degradation</keyword>
<dbReference type="PROSITE" id="PS00018">
    <property type="entry name" value="EF_HAND_1"/>
    <property type="match status" value="1"/>
</dbReference>
<dbReference type="InterPro" id="IPR018247">
    <property type="entry name" value="EF_Hand_1_Ca_BS"/>
</dbReference>
<keyword evidence="9" id="KW-1185">Reference proteome</keyword>
<dbReference type="PATRIC" id="fig|398512.5.peg.1842"/>
<dbReference type="Pfam" id="PF00404">
    <property type="entry name" value="Dockerin_1"/>
    <property type="match status" value="1"/>
</dbReference>
<dbReference type="GO" id="GO:0030245">
    <property type="term" value="P:cellulose catabolic process"/>
    <property type="evidence" value="ECO:0007669"/>
    <property type="project" value="UniProtKB-KW"/>
</dbReference>
<dbReference type="Gene3D" id="1.50.10.10">
    <property type="match status" value="1"/>
</dbReference>
<evidence type="ECO:0000256" key="4">
    <source>
        <dbReference type="ARBA" id="ARBA00023277"/>
    </source>
</evidence>
<dbReference type="Pfam" id="PF02011">
    <property type="entry name" value="Glyco_hydro_48"/>
    <property type="match status" value="1"/>
</dbReference>
<dbReference type="EC" id="3.2.1.91" evidence="8"/>
<dbReference type="SUPFAM" id="SSF48208">
    <property type="entry name" value="Six-hairpin glycosidases"/>
    <property type="match status" value="1"/>
</dbReference>
<comment type="caution">
    <text evidence="8">The sequence shown here is derived from an EMBL/GenBank/DDBJ whole genome shotgun (WGS) entry which is preliminary data.</text>
</comment>
<dbReference type="CDD" id="cd14254">
    <property type="entry name" value="Dockerin_II"/>
    <property type="match status" value="1"/>
</dbReference>
<dbReference type="Proteomes" id="UP000036923">
    <property type="component" value="Unassembled WGS sequence"/>
</dbReference>
<dbReference type="Gene3D" id="2.60.40.4130">
    <property type="match status" value="1"/>
</dbReference>
<dbReference type="PRINTS" id="PR00844">
    <property type="entry name" value="GLHYDRLASE48"/>
</dbReference>
<evidence type="ECO:0000313" key="8">
    <source>
        <dbReference type="EMBL" id="KNY26506.1"/>
    </source>
</evidence>
<dbReference type="InterPro" id="IPR023309">
    <property type="entry name" value="Endo-1-4-beta-glucanase_dom2"/>
</dbReference>
<dbReference type="eggNOG" id="COG4733">
    <property type="taxonomic scope" value="Bacteria"/>
</dbReference>
<accession>A0A0L6JL07</accession>
<protein>
    <submittedName>
        <fullName evidence="8">Cellulose 1,4-beta-cellobiosidase</fullName>
        <ecNumber evidence="8">3.2.1.91</ecNumber>
    </submittedName>
</protein>
<dbReference type="STRING" id="398512.Bccel_1771"/>
<dbReference type="InterPro" id="IPR016134">
    <property type="entry name" value="Dockerin_dom"/>
</dbReference>
<evidence type="ECO:0000313" key="9">
    <source>
        <dbReference type="Proteomes" id="UP000036923"/>
    </source>
</evidence>
<keyword evidence="5 8" id="KW-0326">Glycosidase</keyword>
<dbReference type="InterPro" id="IPR008928">
    <property type="entry name" value="6-hairpin_glycosidase_sf"/>
</dbReference>
<dbReference type="InterPro" id="IPR036439">
    <property type="entry name" value="Dockerin_dom_sf"/>
</dbReference>
<dbReference type="InterPro" id="IPR002105">
    <property type="entry name" value="Dockerin_1_rpt"/>
</dbReference>
<dbReference type="RefSeq" id="WP_050753282.1">
    <property type="nucleotide sequence ID" value="NZ_JQKC01000006.1"/>
</dbReference>
<evidence type="ECO:0000256" key="5">
    <source>
        <dbReference type="ARBA" id="ARBA00023295"/>
    </source>
</evidence>
<dbReference type="Gene3D" id="2.170.160.10">
    <property type="entry name" value="Endo-1,4-beta-glucanase f. Domain 2"/>
    <property type="match status" value="1"/>
</dbReference>
<dbReference type="EMBL" id="LGTC01000001">
    <property type="protein sequence ID" value="KNY26506.1"/>
    <property type="molecule type" value="Genomic_DNA"/>
</dbReference>
<organism evidence="8 9">
    <name type="scientific">Pseudobacteroides cellulosolvens ATCC 35603 = DSM 2933</name>
    <dbReference type="NCBI Taxonomy" id="398512"/>
    <lineage>
        <taxon>Bacteria</taxon>
        <taxon>Bacillati</taxon>
        <taxon>Bacillota</taxon>
        <taxon>Clostridia</taxon>
        <taxon>Eubacteriales</taxon>
        <taxon>Oscillospiraceae</taxon>
        <taxon>Pseudobacteroides</taxon>
    </lineage>
</organism>
<evidence type="ECO:0000259" key="7">
    <source>
        <dbReference type="PROSITE" id="PS51766"/>
    </source>
</evidence>
<dbReference type="PROSITE" id="PS51766">
    <property type="entry name" value="DOCKERIN"/>
    <property type="match status" value="1"/>
</dbReference>
<dbReference type="Gene3D" id="4.10.870.10">
    <property type="entry name" value="Endo-1,4-beta-glucanase f. Domain 3"/>
    <property type="match status" value="1"/>
</dbReference>
<keyword evidence="6" id="KW-0624">Polysaccharide degradation</keyword>
<dbReference type="InterPro" id="IPR000556">
    <property type="entry name" value="Glyco_hydro_48F"/>
</dbReference>
<dbReference type="GO" id="GO:0016162">
    <property type="term" value="F:cellulose 1,4-beta-cellobiosidase activity"/>
    <property type="evidence" value="ECO:0007669"/>
    <property type="project" value="UniProtKB-EC"/>
</dbReference>
<dbReference type="AlphaFoldDB" id="A0A0L6JL07"/>
<evidence type="ECO:0000256" key="2">
    <source>
        <dbReference type="ARBA" id="ARBA00022801"/>
    </source>
</evidence>
<gene>
    <name evidence="8" type="ORF">Bccel_1771</name>
</gene>
<name>A0A0L6JL07_9FIRM</name>
<dbReference type="OrthoDB" id="33861at2"/>
<dbReference type="SUPFAM" id="SSF63446">
    <property type="entry name" value="Type I dockerin domain"/>
    <property type="match status" value="1"/>
</dbReference>
<dbReference type="InterPro" id="IPR012341">
    <property type="entry name" value="6hp_glycosidase-like_sf"/>
</dbReference>
<dbReference type="InterPro" id="IPR027390">
    <property type="entry name" value="Endoglucanase_F_dom3"/>
</dbReference>
<keyword evidence="4" id="KW-0119">Carbohydrate metabolism</keyword>
<keyword evidence="1" id="KW-0732">Signal</keyword>
<sequence length="657" mass="73627">MFHYLQLEAAQGYFTGDWSGYNKAWDTISKYAIPSNVEQPGFESGYNFNDCSFYYPEGSLLDYPQKVNRLVKGSKDPLYWSLSSFYNKKTILGIHNLLDVDNWHKYGNMGTVNSRVSKINITGRGPGETIWQRLMIPAWDAFTGKPAFSSLVYKSDMLPKPWTYITSSTGDTNIIKSAYYANKWASEQNMGSEVKSSTSSAGKLGNYLRYSMLDKYMKPIGCNSVDTVSDGASAFHYLISSGYSWGSNVEPNDFAWIKGSDILHQKNQNPLAAYALSSTSNLVTGLSGASLDWNKSIDMQLEFLQWLQSAEGAIAGGCTNSWGYNYKTPPKELSHFYKMTYDVSPGTFDQLSNGSFLSQCRSIVNLAEYYYQTGDERAYSILRKWVDWVKPYVKVDNFESFEIPSQIEWEGMPDTWTGTYTGNSYLHATITSMSSDLEAAAILSRILLTYSYATKKYSYFDADAQDIGEKLLNTLVLSNKDDSGFTNEEQRGDYSRVFDNEIYIPEGWESNNGQGAKLKNGCKYIDTRPALRQDPSWNNLYQAYEAGVSPMFKYHRFSTQCEIALALFAAYIQDSDIPTSTPAYTPTPTLPTQSILPDGDINGDRIVNMADVIILAGCFGLTSGETGFLIECDINRDGAINMKDVIIIANNFGKTNR</sequence>
<dbReference type="GO" id="GO:0008810">
    <property type="term" value="F:cellulase activity"/>
    <property type="evidence" value="ECO:0007669"/>
    <property type="project" value="InterPro"/>
</dbReference>
<proteinExistence type="predicted"/>
<reference evidence="9" key="1">
    <citation type="submission" date="2015-07" db="EMBL/GenBank/DDBJ databases">
        <title>Near-Complete Genome Sequence of the Cellulolytic Bacterium Bacteroides (Pseudobacteroides) cellulosolvens ATCC 35603.</title>
        <authorList>
            <person name="Dassa B."/>
            <person name="Utturkar S.M."/>
            <person name="Klingeman D.M."/>
            <person name="Hurt R.A."/>
            <person name="Keller M."/>
            <person name="Xu J."/>
            <person name="Reddy Y.H.K."/>
            <person name="Borovok I."/>
            <person name="Grinberg I.R."/>
            <person name="Lamed R."/>
            <person name="Zhivin O."/>
            <person name="Bayer E.A."/>
            <person name="Brown S.D."/>
        </authorList>
    </citation>
    <scope>NUCLEOTIDE SEQUENCE [LARGE SCALE GENOMIC DNA]</scope>
    <source>
        <strain evidence="9">DSM 2933</strain>
    </source>
</reference>
<evidence type="ECO:0000256" key="1">
    <source>
        <dbReference type="ARBA" id="ARBA00022729"/>
    </source>
</evidence>
<keyword evidence="2 8" id="KW-0378">Hydrolase</keyword>
<feature type="domain" description="Dockerin" evidence="7">
    <location>
        <begin position="594"/>
        <end position="657"/>
    </location>
</feature>
<evidence type="ECO:0000256" key="6">
    <source>
        <dbReference type="ARBA" id="ARBA00023326"/>
    </source>
</evidence>
<evidence type="ECO:0000256" key="3">
    <source>
        <dbReference type="ARBA" id="ARBA00023001"/>
    </source>
</evidence>